<dbReference type="CDD" id="cd01189">
    <property type="entry name" value="INT_ICEBs1_C_like"/>
    <property type="match status" value="1"/>
</dbReference>
<dbReference type="InterPro" id="IPR010982">
    <property type="entry name" value="Lambda_DNA-bd_dom_sf"/>
</dbReference>
<proteinExistence type="inferred from homology"/>
<dbReference type="GO" id="GO:0006310">
    <property type="term" value="P:DNA recombination"/>
    <property type="evidence" value="ECO:0007669"/>
    <property type="project" value="UniProtKB-KW"/>
</dbReference>
<dbReference type="InterPro" id="IPR050090">
    <property type="entry name" value="Tyrosine_recombinase_XerCD"/>
</dbReference>
<dbReference type="PROSITE" id="PS51898">
    <property type="entry name" value="TYR_RECOMBINASE"/>
    <property type="match status" value="1"/>
</dbReference>
<feature type="domain" description="Tyr recombinase" evidence="7">
    <location>
        <begin position="240"/>
        <end position="448"/>
    </location>
</feature>
<evidence type="ECO:0000313" key="8">
    <source>
        <dbReference type="EMBL" id="SHH87286.1"/>
    </source>
</evidence>
<keyword evidence="3" id="KW-0229">DNA integration</keyword>
<dbReference type="PANTHER" id="PTHR30349:SF41">
    <property type="entry name" value="INTEGRASE_RECOMBINASE PROTEIN MJ0367-RELATED"/>
    <property type="match status" value="1"/>
</dbReference>
<dbReference type="InterPro" id="IPR002104">
    <property type="entry name" value="Integrase_catalytic"/>
</dbReference>
<dbReference type="PANTHER" id="PTHR30349">
    <property type="entry name" value="PHAGE INTEGRASE-RELATED"/>
    <property type="match status" value="1"/>
</dbReference>
<dbReference type="EMBL" id="FQXJ01000005">
    <property type="protein sequence ID" value="SHH87286.1"/>
    <property type="molecule type" value="Genomic_DNA"/>
</dbReference>
<dbReference type="InterPro" id="IPR013762">
    <property type="entry name" value="Integrase-like_cat_sf"/>
</dbReference>
<evidence type="ECO:0000256" key="5">
    <source>
        <dbReference type="ARBA" id="ARBA00023172"/>
    </source>
</evidence>
<dbReference type="AlphaFoldDB" id="A0A1M5WIG6"/>
<dbReference type="STRING" id="1121420.SAMN02746098_01633"/>
<keyword evidence="4" id="KW-0238">DNA-binding</keyword>
<keyword evidence="5" id="KW-0233">DNA recombination</keyword>
<dbReference type="GO" id="GO:0015074">
    <property type="term" value="P:DNA integration"/>
    <property type="evidence" value="ECO:0007669"/>
    <property type="project" value="UniProtKB-KW"/>
</dbReference>
<feature type="domain" description="HTH cro/C1-type" evidence="6">
    <location>
        <begin position="148"/>
        <end position="198"/>
    </location>
</feature>
<dbReference type="Pfam" id="PF00589">
    <property type="entry name" value="Phage_integrase"/>
    <property type="match status" value="1"/>
</dbReference>
<dbReference type="InterPro" id="IPR001387">
    <property type="entry name" value="Cro/C1-type_HTH"/>
</dbReference>
<dbReference type="GO" id="GO:0003677">
    <property type="term" value="F:DNA binding"/>
    <property type="evidence" value="ECO:0007669"/>
    <property type="project" value="UniProtKB-KW"/>
</dbReference>
<dbReference type="Pfam" id="PF14659">
    <property type="entry name" value="Phage_int_SAM_3"/>
    <property type="match status" value="1"/>
</dbReference>
<dbReference type="Proteomes" id="UP000183954">
    <property type="component" value="Unassembled WGS sequence"/>
</dbReference>
<reference evidence="9" key="1">
    <citation type="submission" date="2016-11" db="EMBL/GenBank/DDBJ databases">
        <authorList>
            <person name="Varghese N."/>
            <person name="Submissions S."/>
        </authorList>
    </citation>
    <scope>NUCLEOTIDE SEQUENCE [LARGE SCALE GENOMIC DNA]</scope>
    <source>
        <strain evidence="9">DSM 15449</strain>
    </source>
</reference>
<gene>
    <name evidence="8" type="ORF">SAMN02746098_01633</name>
</gene>
<dbReference type="OrthoDB" id="9785687at2"/>
<protein>
    <submittedName>
        <fullName evidence="8">Site-specific recombinase XerD</fullName>
    </submittedName>
</protein>
<dbReference type="Gene3D" id="1.10.443.10">
    <property type="entry name" value="Intergrase catalytic core"/>
    <property type="match status" value="1"/>
</dbReference>
<dbReference type="InterPro" id="IPR010998">
    <property type="entry name" value="Integrase_recombinase_N"/>
</dbReference>
<comment type="function">
    <text evidence="1">Site-specific tyrosine recombinase, which acts by catalyzing the cutting and rejoining of the recombining DNA molecules.</text>
</comment>
<dbReference type="InterPro" id="IPR011010">
    <property type="entry name" value="DNA_brk_join_enz"/>
</dbReference>
<accession>A0A1M5WIG6</accession>
<sequence>MASIEKRSGNTYRITVSQGYDSDGNKIRKQKTITLDPGLTKKKIEDELNKQAVLFEREVENGTYLDGSKLTFAEFTVRWRKDYAEKQLEPKTFHRYEDMLNSRILPAIGHLKLGKLQPTHLLQFYDNLGESGIRRDVKYSLKPEFNDLMKQKKLRIVDLSRLSGISDKTIMRARSGNTFSSKTASALSSALEVKLEILFHVHDTGPLSGQSVKHHHRLISSILTCAVQWQCILSNPAERVKPPKVDKNEAAHFEEDMTEYMLSLLDDEPLKYKTMVYVAVYSGSRLGEVSGLEWSDIDFEKNLLQVCRASQYIPGKGIFTKGPKNESSKRIITMPALVMDLLKQYKAWQNEERLKCGDLWEDQNRLFTKWNGKPIFPTTPSTWYRKFRRKHNLPDVKFHGLRHTNASLLIGQGVDVQTVAKRLGHTKATTTTSIYSHFLKRPDQEAADKLQNLFKKNPIAKPKEA</sequence>
<evidence type="ECO:0000256" key="2">
    <source>
        <dbReference type="ARBA" id="ARBA00008857"/>
    </source>
</evidence>
<evidence type="ECO:0000256" key="1">
    <source>
        <dbReference type="ARBA" id="ARBA00003283"/>
    </source>
</evidence>
<evidence type="ECO:0000256" key="4">
    <source>
        <dbReference type="ARBA" id="ARBA00023125"/>
    </source>
</evidence>
<dbReference type="SUPFAM" id="SSF56349">
    <property type="entry name" value="DNA breaking-rejoining enzymes"/>
    <property type="match status" value="1"/>
</dbReference>
<comment type="similarity">
    <text evidence="2">Belongs to the 'phage' integrase family.</text>
</comment>
<evidence type="ECO:0000259" key="7">
    <source>
        <dbReference type="PROSITE" id="PS51898"/>
    </source>
</evidence>
<evidence type="ECO:0000256" key="3">
    <source>
        <dbReference type="ARBA" id="ARBA00022908"/>
    </source>
</evidence>
<evidence type="ECO:0000313" key="9">
    <source>
        <dbReference type="Proteomes" id="UP000183954"/>
    </source>
</evidence>
<dbReference type="PROSITE" id="PS50943">
    <property type="entry name" value="HTH_CROC1"/>
    <property type="match status" value="1"/>
</dbReference>
<name>A0A1M5WIG6_9FIRM</name>
<evidence type="ECO:0000259" key="6">
    <source>
        <dbReference type="PROSITE" id="PS50943"/>
    </source>
</evidence>
<organism evidence="8 9">
    <name type="scientific">Desulfosporosinus lacus DSM 15449</name>
    <dbReference type="NCBI Taxonomy" id="1121420"/>
    <lineage>
        <taxon>Bacteria</taxon>
        <taxon>Bacillati</taxon>
        <taxon>Bacillota</taxon>
        <taxon>Clostridia</taxon>
        <taxon>Eubacteriales</taxon>
        <taxon>Desulfitobacteriaceae</taxon>
        <taxon>Desulfosporosinus</taxon>
    </lineage>
</organism>
<keyword evidence="9" id="KW-1185">Reference proteome</keyword>
<dbReference type="Gene3D" id="1.10.150.130">
    <property type="match status" value="1"/>
</dbReference>
<dbReference type="RefSeq" id="WP_073029241.1">
    <property type="nucleotide sequence ID" value="NZ_FQXJ01000005.1"/>
</dbReference>
<dbReference type="SUPFAM" id="SSF47413">
    <property type="entry name" value="lambda repressor-like DNA-binding domains"/>
    <property type="match status" value="1"/>
</dbReference>
<dbReference type="InterPro" id="IPR004107">
    <property type="entry name" value="Integrase_SAM-like_N"/>
</dbReference>